<organism evidence="2 3">
    <name type="scientific">Mycena albidolilacea</name>
    <dbReference type="NCBI Taxonomy" id="1033008"/>
    <lineage>
        <taxon>Eukaryota</taxon>
        <taxon>Fungi</taxon>
        <taxon>Dikarya</taxon>
        <taxon>Basidiomycota</taxon>
        <taxon>Agaricomycotina</taxon>
        <taxon>Agaricomycetes</taxon>
        <taxon>Agaricomycetidae</taxon>
        <taxon>Agaricales</taxon>
        <taxon>Marasmiineae</taxon>
        <taxon>Mycenaceae</taxon>
        <taxon>Mycena</taxon>
    </lineage>
</organism>
<comment type="caution">
    <text evidence="2">The sequence shown here is derived from an EMBL/GenBank/DDBJ whole genome shotgun (WGS) entry which is preliminary data.</text>
</comment>
<proteinExistence type="predicted"/>
<protein>
    <submittedName>
        <fullName evidence="2">Uncharacterized protein</fullName>
    </submittedName>
</protein>
<sequence>MTPTSRHLAMRIKHECTYFNDDDLELLHTACGAASSACHHHPLPPACGYPPRPQLALAGSREDTGAGGFQAGNTLRIDVHCVVVVEERHCRWYHRGVLWSVEGGRESEDACLTRASAWLQVSSSAGKPSAGGSDLPKNDQGGRRFVSSAHNTPSLDIPKRDEHKMKRLKVLVAVRIT</sequence>
<reference evidence="2" key="1">
    <citation type="submission" date="2023-03" db="EMBL/GenBank/DDBJ databases">
        <title>Massive genome expansion in bonnet fungi (Mycena s.s.) driven by repeated elements and novel gene families across ecological guilds.</title>
        <authorList>
            <consortium name="Lawrence Berkeley National Laboratory"/>
            <person name="Harder C.B."/>
            <person name="Miyauchi S."/>
            <person name="Viragh M."/>
            <person name="Kuo A."/>
            <person name="Thoen E."/>
            <person name="Andreopoulos B."/>
            <person name="Lu D."/>
            <person name="Skrede I."/>
            <person name="Drula E."/>
            <person name="Henrissat B."/>
            <person name="Morin E."/>
            <person name="Kohler A."/>
            <person name="Barry K."/>
            <person name="LaButti K."/>
            <person name="Morin E."/>
            <person name="Salamov A."/>
            <person name="Lipzen A."/>
            <person name="Mereny Z."/>
            <person name="Hegedus B."/>
            <person name="Baldrian P."/>
            <person name="Stursova M."/>
            <person name="Weitz H."/>
            <person name="Taylor A."/>
            <person name="Grigoriev I.V."/>
            <person name="Nagy L.G."/>
            <person name="Martin F."/>
            <person name="Kauserud H."/>
        </authorList>
    </citation>
    <scope>NUCLEOTIDE SEQUENCE</scope>
    <source>
        <strain evidence="2">CBHHK002</strain>
    </source>
</reference>
<evidence type="ECO:0000256" key="1">
    <source>
        <dbReference type="SAM" id="MobiDB-lite"/>
    </source>
</evidence>
<feature type="region of interest" description="Disordered" evidence="1">
    <location>
        <begin position="123"/>
        <end position="160"/>
    </location>
</feature>
<evidence type="ECO:0000313" key="3">
    <source>
        <dbReference type="Proteomes" id="UP001218218"/>
    </source>
</evidence>
<keyword evidence="3" id="KW-1185">Reference proteome</keyword>
<dbReference type="AlphaFoldDB" id="A0AAD6ZEG0"/>
<feature type="compositionally biased region" description="Low complexity" evidence="1">
    <location>
        <begin position="123"/>
        <end position="133"/>
    </location>
</feature>
<name>A0AAD6ZEG0_9AGAR</name>
<dbReference type="EMBL" id="JARIHO010000056">
    <property type="protein sequence ID" value="KAJ7318761.1"/>
    <property type="molecule type" value="Genomic_DNA"/>
</dbReference>
<gene>
    <name evidence="2" type="ORF">DFH08DRAFT_819651</name>
</gene>
<accession>A0AAD6ZEG0</accession>
<evidence type="ECO:0000313" key="2">
    <source>
        <dbReference type="EMBL" id="KAJ7318761.1"/>
    </source>
</evidence>
<dbReference type="Proteomes" id="UP001218218">
    <property type="component" value="Unassembled WGS sequence"/>
</dbReference>